<sequence>MEISAYPLPYVPCDFLETSYELDSFAEPEEENTQRVIYFFTPRHHDAVKPAIKDVVKGPDATKAGFICSSEVVYSNVNRDPIIDVTGDMAAYIRFYDHPRMQVYPLGSPEALSVNPDDVKCVFLFGSRQWNGELRGRCADLSLGVRVHEKFFNNLLDDNELVLSRLRNVPVIGGEPTRPSLSVSPRGFIVTGGRFEVSSVHVEDERSAGQKFHQLKEAVDACARRMYRPKSFGFVFGAFGSFMRHESHYMSTDMWRKLQNEFPFTQFIGCATECVYTDVHTKLEKVTLVSIVTIDD</sequence>
<name>A0AAJ6QPV8_9ACAR</name>
<keyword evidence="1" id="KW-1185">Reference proteome</keyword>
<evidence type="ECO:0000313" key="2">
    <source>
        <dbReference type="RefSeq" id="XP_003741939.1"/>
    </source>
</evidence>
<organism evidence="1 2">
    <name type="scientific">Galendromus occidentalis</name>
    <name type="common">western predatory mite</name>
    <dbReference type="NCBI Taxonomy" id="34638"/>
    <lineage>
        <taxon>Eukaryota</taxon>
        <taxon>Metazoa</taxon>
        <taxon>Ecdysozoa</taxon>
        <taxon>Arthropoda</taxon>
        <taxon>Chelicerata</taxon>
        <taxon>Arachnida</taxon>
        <taxon>Acari</taxon>
        <taxon>Parasitiformes</taxon>
        <taxon>Mesostigmata</taxon>
        <taxon>Gamasina</taxon>
        <taxon>Phytoseioidea</taxon>
        <taxon>Phytoseiidae</taxon>
        <taxon>Typhlodrominae</taxon>
        <taxon>Galendromus</taxon>
    </lineage>
</organism>
<gene>
    <name evidence="2" type="primary">LOC100897826</name>
</gene>
<dbReference type="Proteomes" id="UP000694867">
    <property type="component" value="Unplaced"/>
</dbReference>
<dbReference type="RefSeq" id="XP_003741939.1">
    <property type="nucleotide sequence ID" value="XM_003741891.2"/>
</dbReference>
<dbReference type="GeneID" id="100897826"/>
<dbReference type="KEGG" id="goe:100897826"/>
<dbReference type="AlphaFoldDB" id="A0AAJ6QPV8"/>
<evidence type="ECO:0000313" key="1">
    <source>
        <dbReference type="Proteomes" id="UP000694867"/>
    </source>
</evidence>
<proteinExistence type="predicted"/>
<accession>A0AAJ6QPV8</accession>
<reference evidence="2" key="1">
    <citation type="submission" date="2025-08" db="UniProtKB">
        <authorList>
            <consortium name="RefSeq"/>
        </authorList>
    </citation>
    <scope>IDENTIFICATION</scope>
</reference>
<protein>
    <submittedName>
        <fullName evidence="2">Uncharacterized protein LOC100897826</fullName>
    </submittedName>
</protein>